<reference evidence="1 2" key="1">
    <citation type="submission" date="2024-10" db="EMBL/GenBank/DDBJ databases">
        <title>Burkholderia semiarida in Mexico.</title>
        <authorList>
            <person name="Estrada P."/>
        </authorList>
    </citation>
    <scope>NUCLEOTIDE SEQUENCE [LARGE SCALE GENOMIC DNA]</scope>
    <source>
        <strain evidence="1 2">CLM7-1</strain>
    </source>
</reference>
<evidence type="ECO:0000313" key="2">
    <source>
        <dbReference type="Proteomes" id="UP001609186"/>
    </source>
</evidence>
<gene>
    <name evidence="1" type="ORF">ACGTRS_32920</name>
</gene>
<dbReference type="RefSeq" id="WP_395131909.1">
    <property type="nucleotide sequence ID" value="NZ_JBIMPM010000085.1"/>
</dbReference>
<protein>
    <submittedName>
        <fullName evidence="1">Uncharacterized protein</fullName>
    </submittedName>
</protein>
<accession>A0ABW7LDA0</accession>
<keyword evidence="2" id="KW-1185">Reference proteome</keyword>
<dbReference type="Proteomes" id="UP001609186">
    <property type="component" value="Unassembled WGS sequence"/>
</dbReference>
<evidence type="ECO:0000313" key="1">
    <source>
        <dbReference type="EMBL" id="MFH5256044.1"/>
    </source>
</evidence>
<comment type="caution">
    <text evidence="1">The sequence shown here is derived from an EMBL/GenBank/DDBJ whole genome shotgun (WGS) entry which is preliminary data.</text>
</comment>
<proteinExistence type="predicted"/>
<name>A0ABW7LDA0_9BURK</name>
<organism evidence="1 2">
    <name type="scientific">Burkholderia semiarida</name>
    <dbReference type="NCBI Taxonomy" id="2843303"/>
    <lineage>
        <taxon>Bacteria</taxon>
        <taxon>Pseudomonadati</taxon>
        <taxon>Pseudomonadota</taxon>
        <taxon>Betaproteobacteria</taxon>
        <taxon>Burkholderiales</taxon>
        <taxon>Burkholderiaceae</taxon>
        <taxon>Burkholderia</taxon>
        <taxon>Burkholderia cepacia complex</taxon>
    </lineage>
</organism>
<sequence>MSPDRPRCSSIGVDRVFEWNGCEAEANALAGARSRVSLRDAGTASDAVTHARLAKMLPRREGATLGVPRDAGVTGKRGNDGARDIAARGSMNKKGVTENSVTPFRIWCRLQDSNPPPDDYKALEIFMHYKYLANFRVSKTGNCIGLSALSGKAQHWIGNAARSN</sequence>
<dbReference type="EMBL" id="JBIMPM010000085">
    <property type="protein sequence ID" value="MFH5256044.1"/>
    <property type="molecule type" value="Genomic_DNA"/>
</dbReference>